<evidence type="ECO:0000313" key="1">
    <source>
        <dbReference type="EMBL" id="KAL0433403.1"/>
    </source>
</evidence>
<gene>
    <name evidence="1" type="ORF">Slati_2674600</name>
</gene>
<dbReference type="EMBL" id="JACGWN010000009">
    <property type="protein sequence ID" value="KAL0433403.1"/>
    <property type="molecule type" value="Genomic_DNA"/>
</dbReference>
<name>A0AAW2VVD7_9LAMI</name>
<proteinExistence type="predicted"/>
<comment type="caution">
    <text evidence="1">The sequence shown here is derived from an EMBL/GenBank/DDBJ whole genome shotgun (WGS) entry which is preliminary data.</text>
</comment>
<reference evidence="1" key="1">
    <citation type="submission" date="2020-06" db="EMBL/GenBank/DDBJ databases">
        <authorList>
            <person name="Li T."/>
            <person name="Hu X."/>
            <person name="Zhang T."/>
            <person name="Song X."/>
            <person name="Zhang H."/>
            <person name="Dai N."/>
            <person name="Sheng W."/>
            <person name="Hou X."/>
            <person name="Wei L."/>
        </authorList>
    </citation>
    <scope>NUCLEOTIDE SEQUENCE</scope>
    <source>
        <strain evidence="1">KEN1</strain>
        <tissue evidence="1">Leaf</tissue>
    </source>
</reference>
<protein>
    <submittedName>
        <fullName evidence="1">Uncharacterized protein</fullName>
    </submittedName>
</protein>
<dbReference type="AlphaFoldDB" id="A0AAW2VVD7"/>
<sequence>MAIEKAEFDFPYTEDGQHFLEGYWADCLDGFKKSKKCQDEVAAIAGPYFEHDFAACKDQFMAHGYAPNGKEPSFLDLGGAMENAPNPFA</sequence>
<organism evidence="1">
    <name type="scientific">Sesamum latifolium</name>
    <dbReference type="NCBI Taxonomy" id="2727402"/>
    <lineage>
        <taxon>Eukaryota</taxon>
        <taxon>Viridiplantae</taxon>
        <taxon>Streptophyta</taxon>
        <taxon>Embryophyta</taxon>
        <taxon>Tracheophyta</taxon>
        <taxon>Spermatophyta</taxon>
        <taxon>Magnoliopsida</taxon>
        <taxon>eudicotyledons</taxon>
        <taxon>Gunneridae</taxon>
        <taxon>Pentapetalae</taxon>
        <taxon>asterids</taxon>
        <taxon>lamiids</taxon>
        <taxon>Lamiales</taxon>
        <taxon>Pedaliaceae</taxon>
        <taxon>Sesamum</taxon>
    </lineage>
</organism>
<reference evidence="1" key="2">
    <citation type="journal article" date="2024" name="Plant">
        <title>Genomic evolution and insights into agronomic trait innovations of Sesamum species.</title>
        <authorList>
            <person name="Miao H."/>
            <person name="Wang L."/>
            <person name="Qu L."/>
            <person name="Liu H."/>
            <person name="Sun Y."/>
            <person name="Le M."/>
            <person name="Wang Q."/>
            <person name="Wei S."/>
            <person name="Zheng Y."/>
            <person name="Lin W."/>
            <person name="Duan Y."/>
            <person name="Cao H."/>
            <person name="Xiong S."/>
            <person name="Wang X."/>
            <person name="Wei L."/>
            <person name="Li C."/>
            <person name="Ma Q."/>
            <person name="Ju M."/>
            <person name="Zhao R."/>
            <person name="Li G."/>
            <person name="Mu C."/>
            <person name="Tian Q."/>
            <person name="Mei H."/>
            <person name="Zhang T."/>
            <person name="Gao T."/>
            <person name="Zhang H."/>
        </authorList>
    </citation>
    <scope>NUCLEOTIDE SEQUENCE</scope>
    <source>
        <strain evidence="1">KEN1</strain>
    </source>
</reference>
<accession>A0AAW2VVD7</accession>